<dbReference type="InterPro" id="IPR050090">
    <property type="entry name" value="Tyrosine_recombinase_XerCD"/>
</dbReference>
<dbReference type="GO" id="GO:0007059">
    <property type="term" value="P:chromosome segregation"/>
    <property type="evidence" value="ECO:0007669"/>
    <property type="project" value="UniProtKB-UniRule"/>
</dbReference>
<dbReference type="InterPro" id="IPR011010">
    <property type="entry name" value="DNA_brk_join_enz"/>
</dbReference>
<evidence type="ECO:0000256" key="9">
    <source>
        <dbReference type="ARBA" id="ARBA00023306"/>
    </source>
</evidence>
<evidence type="ECO:0000259" key="13">
    <source>
        <dbReference type="PROSITE" id="PS51900"/>
    </source>
</evidence>
<proteinExistence type="inferred from homology"/>
<dbReference type="Pfam" id="PF00589">
    <property type="entry name" value="Phage_integrase"/>
    <property type="match status" value="1"/>
</dbReference>
<dbReference type="NCBIfam" id="TIGR02224">
    <property type="entry name" value="recomb_XerC"/>
    <property type="match status" value="1"/>
</dbReference>
<dbReference type="HAMAP" id="MF_01808">
    <property type="entry name" value="Recomb_XerC_XerD"/>
    <property type="match status" value="1"/>
</dbReference>
<feature type="domain" description="Tyr recombinase" evidence="12">
    <location>
        <begin position="102"/>
        <end position="294"/>
    </location>
</feature>
<evidence type="ECO:0000256" key="2">
    <source>
        <dbReference type="ARBA" id="ARBA00006657"/>
    </source>
</evidence>
<dbReference type="Gene3D" id="1.10.443.10">
    <property type="entry name" value="Intergrase catalytic core"/>
    <property type="match status" value="1"/>
</dbReference>
<accession>A0A106BQG1</accession>
<evidence type="ECO:0000256" key="11">
    <source>
        <dbReference type="NCBIfam" id="TIGR02224"/>
    </source>
</evidence>
<keyword evidence="5 10" id="KW-0159">Chromosome partition</keyword>
<keyword evidence="4 10" id="KW-0132">Cell division</keyword>
<feature type="active site" description="O-(3'-phospho-DNA)-tyrosine intermediate" evidence="10">
    <location>
        <position position="281"/>
    </location>
</feature>
<dbReference type="SUPFAM" id="SSF56349">
    <property type="entry name" value="DNA breaking-rejoining enzymes"/>
    <property type="match status" value="1"/>
</dbReference>
<feature type="active site" evidence="10">
    <location>
        <position position="167"/>
    </location>
</feature>
<dbReference type="Proteomes" id="UP000064243">
    <property type="component" value="Unassembled WGS sequence"/>
</dbReference>
<comment type="caution">
    <text evidence="14">The sequence shown here is derived from an EMBL/GenBank/DDBJ whole genome shotgun (WGS) entry which is preliminary data.</text>
</comment>
<dbReference type="OrthoDB" id="9801717at2"/>
<evidence type="ECO:0000259" key="12">
    <source>
        <dbReference type="PROSITE" id="PS51898"/>
    </source>
</evidence>
<keyword evidence="7 10" id="KW-0238">DNA-binding</keyword>
<dbReference type="PROSITE" id="PS51900">
    <property type="entry name" value="CB"/>
    <property type="match status" value="1"/>
</dbReference>
<dbReference type="InterPro" id="IPR010998">
    <property type="entry name" value="Integrase_recombinase_N"/>
</dbReference>
<comment type="subunit">
    <text evidence="10">Forms a cyclic heterotetrameric complex composed of two molecules of XerC and two molecules of XerD.</text>
</comment>
<feature type="domain" description="Core-binding (CB)" evidence="13">
    <location>
        <begin position="1"/>
        <end position="81"/>
    </location>
</feature>
<dbReference type="GO" id="GO:0051301">
    <property type="term" value="P:cell division"/>
    <property type="evidence" value="ECO:0007669"/>
    <property type="project" value="UniProtKB-UniRule"/>
</dbReference>
<dbReference type="NCBIfam" id="NF001399">
    <property type="entry name" value="PRK00283.1"/>
    <property type="match status" value="1"/>
</dbReference>
<evidence type="ECO:0000256" key="7">
    <source>
        <dbReference type="ARBA" id="ARBA00023125"/>
    </source>
</evidence>
<sequence length="304" mass="33355">MSAVAQYLQHLAAERRLSPHTVTAYQRDLANLSKLTAGKPLAELSVTDIRGAIVKLRSQSLAAASVARQLSSWRGFYLFACRRLGYASNPCLGLRPPKAAKALPDILSPDTCTQLLDGRGEGDDALAARDRAMFELFYSSGLRLSELTGLDLDDVNLQSGEAQVTGKGRKTRIVPVGRHALAALAAWLLQRQPLMSRRDGIPGEARDTTAALFISQRGARLTPRSVQLRLNRWALQAGLGQHVHPHMLRHAFATHVLQSSGDLRAVQEMLGHASISTTQVYTHLDWQHLAKVYDQAHPRARKKG</sequence>
<dbReference type="GO" id="GO:0003677">
    <property type="term" value="F:DNA binding"/>
    <property type="evidence" value="ECO:0007669"/>
    <property type="project" value="UniProtKB-UniRule"/>
</dbReference>
<keyword evidence="3 10" id="KW-0963">Cytoplasm</keyword>
<dbReference type="Gene3D" id="1.10.150.130">
    <property type="match status" value="1"/>
</dbReference>
<organism evidence="14 15">
    <name type="scientific">Thiobacillus denitrificans</name>
    <dbReference type="NCBI Taxonomy" id="36861"/>
    <lineage>
        <taxon>Bacteria</taxon>
        <taxon>Pseudomonadati</taxon>
        <taxon>Pseudomonadota</taxon>
        <taxon>Betaproteobacteria</taxon>
        <taxon>Nitrosomonadales</taxon>
        <taxon>Thiobacillaceae</taxon>
        <taxon>Thiobacillus</taxon>
    </lineage>
</organism>
<evidence type="ECO:0000256" key="4">
    <source>
        <dbReference type="ARBA" id="ARBA00022618"/>
    </source>
</evidence>
<dbReference type="GO" id="GO:0005737">
    <property type="term" value="C:cytoplasm"/>
    <property type="evidence" value="ECO:0007669"/>
    <property type="project" value="UniProtKB-SubCell"/>
</dbReference>
<evidence type="ECO:0000256" key="3">
    <source>
        <dbReference type="ARBA" id="ARBA00022490"/>
    </source>
</evidence>
<evidence type="ECO:0000256" key="8">
    <source>
        <dbReference type="ARBA" id="ARBA00023172"/>
    </source>
</evidence>
<dbReference type="GO" id="GO:0009037">
    <property type="term" value="F:tyrosine-based site-specific recombinase activity"/>
    <property type="evidence" value="ECO:0007669"/>
    <property type="project" value="UniProtKB-UniRule"/>
</dbReference>
<dbReference type="GO" id="GO:0006313">
    <property type="term" value="P:DNA transposition"/>
    <property type="evidence" value="ECO:0007669"/>
    <property type="project" value="UniProtKB-UniRule"/>
</dbReference>
<keyword evidence="6 10" id="KW-0229">DNA integration</keyword>
<comment type="function">
    <text evidence="10">Site-specific tyrosine recombinase, which acts by catalyzing the cutting and rejoining of the recombining DNA molecules. The XerC-XerD complex is essential to convert dimers of the bacterial chromosome into monomers to permit their segregation at cell division. It also contributes to the segregational stability of plasmids.</text>
</comment>
<dbReference type="InterPro" id="IPR002104">
    <property type="entry name" value="Integrase_catalytic"/>
</dbReference>
<dbReference type="InterPro" id="IPR004107">
    <property type="entry name" value="Integrase_SAM-like_N"/>
</dbReference>
<feature type="active site" evidence="10">
    <location>
        <position position="246"/>
    </location>
</feature>
<dbReference type="Pfam" id="PF02899">
    <property type="entry name" value="Phage_int_SAM_1"/>
    <property type="match status" value="1"/>
</dbReference>
<name>A0A106BQG1_THIDE</name>
<dbReference type="InterPro" id="IPR044068">
    <property type="entry name" value="CB"/>
</dbReference>
<feature type="active site" evidence="10">
    <location>
        <position position="249"/>
    </location>
</feature>
<dbReference type="CDD" id="cd00798">
    <property type="entry name" value="INT_XerDC_C"/>
    <property type="match status" value="1"/>
</dbReference>
<dbReference type="PATRIC" id="fig|36861.3.peg.918"/>
<evidence type="ECO:0000256" key="5">
    <source>
        <dbReference type="ARBA" id="ARBA00022829"/>
    </source>
</evidence>
<dbReference type="STRING" id="1123392.GCA_000376425_02334"/>
<evidence type="ECO:0000256" key="6">
    <source>
        <dbReference type="ARBA" id="ARBA00022908"/>
    </source>
</evidence>
<comment type="similarity">
    <text evidence="2 10">Belongs to the 'phage' integrase family. XerC subfamily.</text>
</comment>
<dbReference type="SUPFAM" id="SSF47823">
    <property type="entry name" value="lambda integrase-like, N-terminal domain"/>
    <property type="match status" value="1"/>
</dbReference>
<evidence type="ECO:0000313" key="14">
    <source>
        <dbReference type="EMBL" id="KVW96729.1"/>
    </source>
</evidence>
<evidence type="ECO:0000256" key="10">
    <source>
        <dbReference type="HAMAP-Rule" id="MF_01808"/>
    </source>
</evidence>
<evidence type="ECO:0000256" key="1">
    <source>
        <dbReference type="ARBA" id="ARBA00004496"/>
    </source>
</evidence>
<keyword evidence="8 10" id="KW-0233">DNA recombination</keyword>
<evidence type="ECO:0000313" key="15">
    <source>
        <dbReference type="Proteomes" id="UP000064243"/>
    </source>
</evidence>
<reference evidence="14 15" key="1">
    <citation type="journal article" date="2015" name="Appl. Environ. Microbiol.">
        <title>Aerobic and Anaerobic Thiosulfate Oxidation by a Cold-Adapted, Subglacial Chemoautotroph.</title>
        <authorList>
            <person name="Harrold Z.R."/>
            <person name="Skidmore M.L."/>
            <person name="Hamilton T.L."/>
            <person name="Desch L."/>
            <person name="Amada K."/>
            <person name="van Gelder W."/>
            <person name="Glover K."/>
            <person name="Roden E.E."/>
            <person name="Boyd E.S."/>
        </authorList>
    </citation>
    <scope>NUCLEOTIDE SEQUENCE [LARGE SCALE GENOMIC DNA]</scope>
    <source>
        <strain evidence="14 15">RG</strain>
    </source>
</reference>
<dbReference type="AlphaFoldDB" id="A0A106BQG1"/>
<comment type="subcellular location">
    <subcellularLocation>
        <location evidence="1 10">Cytoplasm</location>
    </subcellularLocation>
</comment>
<feature type="active site" evidence="10">
    <location>
        <position position="272"/>
    </location>
</feature>
<dbReference type="PANTHER" id="PTHR30349:SF81">
    <property type="entry name" value="TYROSINE RECOMBINASE XERC"/>
    <property type="match status" value="1"/>
</dbReference>
<gene>
    <name evidence="10 14" type="primary">xerC</name>
    <name evidence="14" type="ORF">ABW22_07210</name>
</gene>
<keyword evidence="9 10" id="KW-0131">Cell cycle</keyword>
<dbReference type="RefSeq" id="WP_059754020.1">
    <property type="nucleotide sequence ID" value="NZ_LDUG01000019.1"/>
</dbReference>
<protein>
    <recommendedName>
        <fullName evidence="10 11">Tyrosine recombinase XerC</fullName>
    </recommendedName>
</protein>
<dbReference type="InterPro" id="IPR011931">
    <property type="entry name" value="Recomb_XerC"/>
</dbReference>
<dbReference type="InterPro" id="IPR023009">
    <property type="entry name" value="Tyrosine_recombinase_XerC/XerD"/>
</dbReference>
<dbReference type="PROSITE" id="PS51898">
    <property type="entry name" value="TYR_RECOMBINASE"/>
    <property type="match status" value="1"/>
</dbReference>
<dbReference type="PANTHER" id="PTHR30349">
    <property type="entry name" value="PHAGE INTEGRASE-RELATED"/>
    <property type="match status" value="1"/>
</dbReference>
<dbReference type="EMBL" id="LDUG01000019">
    <property type="protein sequence ID" value="KVW96729.1"/>
    <property type="molecule type" value="Genomic_DNA"/>
</dbReference>
<dbReference type="InterPro" id="IPR013762">
    <property type="entry name" value="Integrase-like_cat_sf"/>
</dbReference>
<feature type="active site" evidence="10">
    <location>
        <position position="143"/>
    </location>
</feature>
<keyword evidence="15" id="KW-1185">Reference proteome</keyword>